<dbReference type="AlphaFoldDB" id="A0A1V8SSU3"/>
<evidence type="ECO:0000313" key="2">
    <source>
        <dbReference type="EMBL" id="OQO02129.1"/>
    </source>
</evidence>
<comment type="caution">
    <text evidence="2">The sequence shown here is derived from an EMBL/GenBank/DDBJ whole genome shotgun (WGS) entry which is preliminary data.</text>
</comment>
<dbReference type="InParanoid" id="A0A1V8SSU3"/>
<feature type="region of interest" description="Disordered" evidence="1">
    <location>
        <begin position="66"/>
        <end position="91"/>
    </location>
</feature>
<evidence type="ECO:0000256" key="1">
    <source>
        <dbReference type="SAM" id="MobiDB-lite"/>
    </source>
</evidence>
<reference evidence="3" key="1">
    <citation type="submission" date="2017-03" db="EMBL/GenBank/DDBJ databases">
        <title>Genomes of endolithic fungi from Antarctica.</title>
        <authorList>
            <person name="Coleine C."/>
            <person name="Masonjones S."/>
            <person name="Stajich J.E."/>
        </authorList>
    </citation>
    <scope>NUCLEOTIDE SEQUENCE [LARGE SCALE GENOMIC DNA]</scope>
    <source>
        <strain evidence="3">CCFEE 5527</strain>
    </source>
</reference>
<accession>A0A1V8SSU3</accession>
<dbReference type="Proteomes" id="UP000192596">
    <property type="component" value="Unassembled WGS sequence"/>
</dbReference>
<sequence>MAYQAVNFPEELAIYDSNLSVLLNTFPYSVDDESRDTVGSDTFLQADLLDLAQTPDIGELELQPSPKVRRQAPSSLPNTTEEITDRNATRVTRPEDVALPSIERTTQPQRLEDIVNLPEQVVAQTSTTAQSGNIPSAQAANALYAPQLKPPINRVLARAAASDSETLKTTATPNEI</sequence>
<protein>
    <submittedName>
        <fullName evidence="2">Uncharacterized protein</fullName>
    </submittedName>
</protein>
<keyword evidence="3" id="KW-1185">Reference proteome</keyword>
<name>A0A1V8SSU3_9PEZI</name>
<evidence type="ECO:0000313" key="3">
    <source>
        <dbReference type="Proteomes" id="UP000192596"/>
    </source>
</evidence>
<gene>
    <name evidence="2" type="ORF">B0A48_11681</name>
</gene>
<proteinExistence type="predicted"/>
<dbReference type="EMBL" id="NAJO01000028">
    <property type="protein sequence ID" value="OQO02129.1"/>
    <property type="molecule type" value="Genomic_DNA"/>
</dbReference>
<feature type="compositionally biased region" description="Polar residues" evidence="1">
    <location>
        <begin position="72"/>
        <end position="81"/>
    </location>
</feature>
<organism evidence="2 3">
    <name type="scientific">Cryoendolithus antarcticus</name>
    <dbReference type="NCBI Taxonomy" id="1507870"/>
    <lineage>
        <taxon>Eukaryota</taxon>
        <taxon>Fungi</taxon>
        <taxon>Dikarya</taxon>
        <taxon>Ascomycota</taxon>
        <taxon>Pezizomycotina</taxon>
        <taxon>Dothideomycetes</taxon>
        <taxon>Dothideomycetidae</taxon>
        <taxon>Cladosporiales</taxon>
        <taxon>Cladosporiaceae</taxon>
        <taxon>Cryoendolithus</taxon>
    </lineage>
</organism>